<evidence type="ECO:0000256" key="4">
    <source>
        <dbReference type="ARBA" id="ARBA00023242"/>
    </source>
</evidence>
<keyword evidence="1" id="KW-0540">Nuclease</keyword>
<keyword evidence="2" id="KW-0378">Hydrolase</keyword>
<keyword evidence="3" id="KW-0456">Lyase</keyword>
<dbReference type="Gene3D" id="3.90.1140.10">
    <property type="entry name" value="Cyclic phosphodiesterase"/>
    <property type="match status" value="1"/>
</dbReference>
<protein>
    <recommendedName>
        <fullName evidence="6">U6 snRNA phosphodiesterase 1</fullName>
    </recommendedName>
    <alternativeName>
        <fullName evidence="7">3'-5' RNA exonuclease USB1</fullName>
    </alternativeName>
</protein>
<dbReference type="PANTHER" id="PTHR13522">
    <property type="entry name" value="U6 SNRNA PHOSPHODIESTERASE 1"/>
    <property type="match status" value="1"/>
</dbReference>
<sequence length="258" mass="29116">ESENSECENSLKRPLTAASCASSELEPGSKIMKLPLPSVLFGPLEIPQDVQDDPNLHQGRIRSFPHVKGNWATYVYVSGLEGTLSDIELLQHDLQMVCAELPIKLEQIEDPHLSLSRVVTIKYDWIQPLMSSLKRSLAPFPRFKIKFMDIYILLNEEKTRTFICLGLDQSDRILRDLVSVIDANLAEFDLPAFYAQPKFHISLLWALGDQTLAFKARLPALRATFISWLDTLPSKDVQVSQLKSKSGNKIFMFPLGTS</sequence>
<dbReference type="PANTHER" id="PTHR13522:SF3">
    <property type="entry name" value="U6 SNRNA PHOSPHODIESTERASE 1"/>
    <property type="match status" value="1"/>
</dbReference>
<organism evidence="8 9">
    <name type="scientific">Tigriopus californicus</name>
    <name type="common">Marine copepod</name>
    <dbReference type="NCBI Taxonomy" id="6832"/>
    <lineage>
        <taxon>Eukaryota</taxon>
        <taxon>Metazoa</taxon>
        <taxon>Ecdysozoa</taxon>
        <taxon>Arthropoda</taxon>
        <taxon>Crustacea</taxon>
        <taxon>Multicrustacea</taxon>
        <taxon>Hexanauplia</taxon>
        <taxon>Copepoda</taxon>
        <taxon>Harpacticoida</taxon>
        <taxon>Harpacticidae</taxon>
        <taxon>Tigriopus</taxon>
    </lineage>
</organism>
<evidence type="ECO:0000256" key="1">
    <source>
        <dbReference type="ARBA" id="ARBA00022722"/>
    </source>
</evidence>
<dbReference type="Proteomes" id="UP000318571">
    <property type="component" value="Chromosome 2"/>
</dbReference>
<dbReference type="AlphaFoldDB" id="A0A553PAR3"/>
<evidence type="ECO:0000313" key="9">
    <source>
        <dbReference type="Proteomes" id="UP000318571"/>
    </source>
</evidence>
<dbReference type="Pfam" id="PF09749">
    <property type="entry name" value="HVSL"/>
    <property type="match status" value="1"/>
</dbReference>
<evidence type="ECO:0000313" key="8">
    <source>
        <dbReference type="EMBL" id="TRY74771.1"/>
    </source>
</evidence>
<evidence type="ECO:0000256" key="7">
    <source>
        <dbReference type="ARBA" id="ARBA00030030"/>
    </source>
</evidence>
<dbReference type="GO" id="GO:0016829">
    <property type="term" value="F:lyase activity"/>
    <property type="evidence" value="ECO:0007669"/>
    <property type="project" value="UniProtKB-KW"/>
</dbReference>
<evidence type="ECO:0000256" key="3">
    <source>
        <dbReference type="ARBA" id="ARBA00023239"/>
    </source>
</evidence>
<comment type="catalytic activity">
    <reaction evidence="5">
        <text>a 3'-end uridylyl-uridine-RNA = a 3'-end 2',3'-cyclophospho-uridine-RNA + uridine</text>
        <dbReference type="Rhea" id="RHEA:46052"/>
        <dbReference type="Rhea" id="RHEA-COMP:17384"/>
        <dbReference type="Rhea" id="RHEA-COMP:17385"/>
        <dbReference type="ChEBI" id="CHEBI:16704"/>
        <dbReference type="ChEBI" id="CHEBI:85643"/>
        <dbReference type="ChEBI" id="CHEBI:85644"/>
    </reaction>
    <physiologicalReaction direction="left-to-right" evidence="5">
        <dbReference type="Rhea" id="RHEA:46053"/>
    </physiologicalReaction>
</comment>
<dbReference type="InterPro" id="IPR027521">
    <property type="entry name" value="Usb1"/>
</dbReference>
<evidence type="ECO:0000256" key="2">
    <source>
        <dbReference type="ARBA" id="ARBA00022801"/>
    </source>
</evidence>
<evidence type="ECO:0000256" key="6">
    <source>
        <dbReference type="ARBA" id="ARBA00029543"/>
    </source>
</evidence>
<dbReference type="GO" id="GO:0005634">
    <property type="term" value="C:nucleus"/>
    <property type="evidence" value="ECO:0007669"/>
    <property type="project" value="TreeGrafter"/>
</dbReference>
<name>A0A553PAR3_TIGCA</name>
<dbReference type="OMA" id="KTVVLQY"/>
<keyword evidence="4" id="KW-0539">Nucleus</keyword>
<dbReference type="STRING" id="6832.A0A553PAR3"/>
<reference evidence="8 9" key="1">
    <citation type="journal article" date="2018" name="Nat. Ecol. Evol.">
        <title>Genomic signatures of mitonuclear coevolution across populations of Tigriopus californicus.</title>
        <authorList>
            <person name="Barreto F.S."/>
            <person name="Watson E.T."/>
            <person name="Lima T.G."/>
            <person name="Willett C.S."/>
            <person name="Edmands S."/>
            <person name="Li W."/>
            <person name="Burton R.S."/>
        </authorList>
    </citation>
    <scope>NUCLEOTIDE SEQUENCE [LARGE SCALE GENOMIC DNA]</scope>
    <source>
        <strain evidence="8 9">San Diego</strain>
    </source>
</reference>
<keyword evidence="9" id="KW-1185">Reference proteome</keyword>
<proteinExistence type="predicted"/>
<dbReference type="EMBL" id="VCGU01000005">
    <property type="protein sequence ID" value="TRY74771.1"/>
    <property type="molecule type" value="Genomic_DNA"/>
</dbReference>
<dbReference type="GO" id="GO:0034477">
    <property type="term" value="P:U6 snRNA 3'-end processing"/>
    <property type="evidence" value="ECO:0007669"/>
    <property type="project" value="InterPro"/>
</dbReference>
<gene>
    <name evidence="8" type="ORF">TCAL_09515</name>
</gene>
<evidence type="ECO:0000256" key="5">
    <source>
        <dbReference type="ARBA" id="ARBA00029300"/>
    </source>
</evidence>
<feature type="non-terminal residue" evidence="8">
    <location>
        <position position="1"/>
    </location>
</feature>
<accession>A0A553PAR3</accession>
<comment type="caution">
    <text evidence="8">The sequence shown here is derived from an EMBL/GenBank/DDBJ whole genome shotgun (WGS) entry which is preliminary data.</text>
</comment>
<dbReference type="GO" id="GO:0000175">
    <property type="term" value="F:3'-5'-RNA exonuclease activity"/>
    <property type="evidence" value="ECO:0007669"/>
    <property type="project" value="TreeGrafter"/>
</dbReference>